<dbReference type="EMBL" id="GBXM01021962">
    <property type="protein sequence ID" value="JAH86615.1"/>
    <property type="molecule type" value="Transcribed_RNA"/>
</dbReference>
<accession>A0A0E9WAK4</accession>
<organism evidence="1">
    <name type="scientific">Anguilla anguilla</name>
    <name type="common">European freshwater eel</name>
    <name type="synonym">Muraena anguilla</name>
    <dbReference type="NCBI Taxonomy" id="7936"/>
    <lineage>
        <taxon>Eukaryota</taxon>
        <taxon>Metazoa</taxon>
        <taxon>Chordata</taxon>
        <taxon>Craniata</taxon>
        <taxon>Vertebrata</taxon>
        <taxon>Euteleostomi</taxon>
        <taxon>Actinopterygii</taxon>
        <taxon>Neopterygii</taxon>
        <taxon>Teleostei</taxon>
        <taxon>Anguilliformes</taxon>
        <taxon>Anguillidae</taxon>
        <taxon>Anguilla</taxon>
    </lineage>
</organism>
<name>A0A0E9WAK4_ANGAN</name>
<proteinExistence type="predicted"/>
<protein>
    <submittedName>
        <fullName evidence="1">Uncharacterized protein</fullName>
    </submittedName>
</protein>
<dbReference type="AlphaFoldDB" id="A0A0E9WAK4"/>
<reference evidence="1" key="2">
    <citation type="journal article" date="2015" name="Fish Shellfish Immunol.">
        <title>Early steps in the European eel (Anguilla anguilla)-Vibrio vulnificus interaction in the gills: Role of the RtxA13 toxin.</title>
        <authorList>
            <person name="Callol A."/>
            <person name="Pajuelo D."/>
            <person name="Ebbesson L."/>
            <person name="Teles M."/>
            <person name="MacKenzie S."/>
            <person name="Amaro C."/>
        </authorList>
    </citation>
    <scope>NUCLEOTIDE SEQUENCE</scope>
</reference>
<sequence>MCLLFGHDNISSWPCHRYTIFLQSHPNVECPIHILCTRVLIYTPAVSLRG</sequence>
<reference evidence="1" key="1">
    <citation type="submission" date="2014-11" db="EMBL/GenBank/DDBJ databases">
        <authorList>
            <person name="Amaro Gonzalez C."/>
        </authorList>
    </citation>
    <scope>NUCLEOTIDE SEQUENCE</scope>
</reference>
<evidence type="ECO:0000313" key="1">
    <source>
        <dbReference type="EMBL" id="JAH86615.1"/>
    </source>
</evidence>